<dbReference type="AlphaFoldDB" id="A0A4R3K3I3"/>
<dbReference type="InterPro" id="IPR036074">
    <property type="entry name" value="CbiD_sf"/>
</dbReference>
<protein>
    <recommendedName>
        <fullName evidence="5">Cobalt-precorrin-5B C(1)-methyltransferase</fullName>
        <ecNumber evidence="5">2.1.1.195</ecNumber>
    </recommendedName>
    <alternativeName>
        <fullName evidence="5">Cobalt-precorrin-6A synthase</fullName>
    </alternativeName>
</protein>
<keyword evidence="7" id="KW-1185">Reference proteome</keyword>
<dbReference type="GO" id="GO:0043780">
    <property type="term" value="F:cobalt-precorrin-5B C1-methyltransferase activity"/>
    <property type="evidence" value="ECO:0007669"/>
    <property type="project" value="RHEA"/>
</dbReference>
<dbReference type="RefSeq" id="WP_132551044.1">
    <property type="nucleotide sequence ID" value="NZ_SMAA01000017.1"/>
</dbReference>
<evidence type="ECO:0000313" key="7">
    <source>
        <dbReference type="Proteomes" id="UP000295188"/>
    </source>
</evidence>
<comment type="function">
    <text evidence="5">Catalyzes the methylation of C-1 in cobalt-precorrin-5B to form cobalt-precorrin-6A.</text>
</comment>
<accession>A0A4R3K3I3</accession>
<dbReference type="EC" id="2.1.1.195" evidence="5"/>
<dbReference type="NCBIfam" id="TIGR00312">
    <property type="entry name" value="cbiD"/>
    <property type="match status" value="1"/>
</dbReference>
<dbReference type="GO" id="GO:0019251">
    <property type="term" value="P:anaerobic cobalamin biosynthetic process"/>
    <property type="evidence" value="ECO:0007669"/>
    <property type="project" value="UniProtKB-UniRule"/>
</dbReference>
<dbReference type="PANTHER" id="PTHR35863">
    <property type="entry name" value="COBALT-PRECORRIN-5B C(1)-METHYLTRANSFERASE"/>
    <property type="match status" value="1"/>
</dbReference>
<dbReference type="Proteomes" id="UP000295188">
    <property type="component" value="Unassembled WGS sequence"/>
</dbReference>
<reference evidence="6 7" key="1">
    <citation type="submission" date="2019-03" db="EMBL/GenBank/DDBJ databases">
        <title>Genomic Encyclopedia of Type Strains, Phase IV (KMG-IV): sequencing the most valuable type-strain genomes for metagenomic binning, comparative biology and taxonomic classification.</title>
        <authorList>
            <person name="Goeker M."/>
        </authorList>
    </citation>
    <scope>NUCLEOTIDE SEQUENCE [LARGE SCALE GENOMIC DNA]</scope>
    <source>
        <strain evidence="6 7">DSM 20467</strain>
    </source>
</reference>
<gene>
    <name evidence="5" type="primary">cbiD</name>
    <name evidence="6" type="ORF">EDC37_11742</name>
</gene>
<evidence type="ECO:0000256" key="5">
    <source>
        <dbReference type="HAMAP-Rule" id="MF_00787"/>
    </source>
</evidence>
<dbReference type="PANTHER" id="PTHR35863:SF1">
    <property type="entry name" value="COBALT-PRECORRIN-5B C(1)-METHYLTRANSFERASE"/>
    <property type="match status" value="1"/>
</dbReference>
<evidence type="ECO:0000256" key="1">
    <source>
        <dbReference type="ARBA" id="ARBA00022573"/>
    </source>
</evidence>
<dbReference type="Gene3D" id="3.30.2110.10">
    <property type="entry name" value="CbiD-like"/>
    <property type="match status" value="1"/>
</dbReference>
<dbReference type="SUPFAM" id="SSF111342">
    <property type="entry name" value="CbiD-like"/>
    <property type="match status" value="1"/>
</dbReference>
<comment type="pathway">
    <text evidence="5">Cofactor biosynthesis; adenosylcobalamin biosynthesis; cob(II)yrinate a,c-diamide from sirohydrochlorin (anaerobic route): step 6/10.</text>
</comment>
<dbReference type="GO" id="GO:0032259">
    <property type="term" value="P:methylation"/>
    <property type="evidence" value="ECO:0007669"/>
    <property type="project" value="UniProtKB-KW"/>
</dbReference>
<keyword evidence="4 5" id="KW-0949">S-adenosyl-L-methionine</keyword>
<evidence type="ECO:0000256" key="4">
    <source>
        <dbReference type="ARBA" id="ARBA00022691"/>
    </source>
</evidence>
<dbReference type="PIRSF" id="PIRSF026782">
    <property type="entry name" value="CbiD"/>
    <property type="match status" value="1"/>
</dbReference>
<comment type="catalytic activity">
    <reaction evidence="5">
        <text>Co-precorrin-5B + S-adenosyl-L-methionine = Co-precorrin-6A + S-adenosyl-L-homocysteine</text>
        <dbReference type="Rhea" id="RHEA:26285"/>
        <dbReference type="ChEBI" id="CHEBI:57856"/>
        <dbReference type="ChEBI" id="CHEBI:59789"/>
        <dbReference type="ChEBI" id="CHEBI:60063"/>
        <dbReference type="ChEBI" id="CHEBI:60064"/>
        <dbReference type="EC" id="2.1.1.195"/>
    </reaction>
</comment>
<dbReference type="InterPro" id="IPR002748">
    <property type="entry name" value="CbiD"/>
</dbReference>
<dbReference type="EMBL" id="SMAA01000017">
    <property type="protein sequence ID" value="TCS77269.1"/>
    <property type="molecule type" value="Genomic_DNA"/>
</dbReference>
<evidence type="ECO:0000256" key="3">
    <source>
        <dbReference type="ARBA" id="ARBA00022679"/>
    </source>
</evidence>
<keyword evidence="3 5" id="KW-0808">Transferase</keyword>
<dbReference type="HAMAP" id="MF_00787">
    <property type="entry name" value="CbiD"/>
    <property type="match status" value="1"/>
</dbReference>
<proteinExistence type="inferred from homology"/>
<dbReference type="UniPathway" id="UPA00148">
    <property type="reaction ID" value="UER00227"/>
</dbReference>
<sequence>MIKKLKSGYTTGSCAAAGTKAALLFLLKKVVPTEVEIDALSGEKLHIPIKQVKVSKGEIWAEVIKDAGDDPDITHGVSVFTKVILNNNGNVRFFAGDGIGIVTKAGLSVPVGQPSINPGPRKMMTNVVHELLPAGQGCDITIAIPLGKELAKRTLNPILGIEGGISVIGTSGIVRPMSEEGFKNSLTPQIDVALAAGFSNQIFVPGKIGENIAVNLGLPQQAIVQTSNFIGYMLEYAADKKLAGILLLGHLGKLVKVAAGNFYTHSKISDARLETMAAYSALLGMDKEGVKKIFDCITTEAAMEVVEEYHLEHKLYPLLCKRASSRAMQHVFQKLQVGTIMATLKGKILGMDENAKEIGRKLHWNII</sequence>
<evidence type="ECO:0000313" key="6">
    <source>
        <dbReference type="EMBL" id="TCS77269.1"/>
    </source>
</evidence>
<organism evidence="6 7">
    <name type="scientific">Pectinatus cerevisiiphilus</name>
    <dbReference type="NCBI Taxonomy" id="86956"/>
    <lineage>
        <taxon>Bacteria</taxon>
        <taxon>Bacillati</taxon>
        <taxon>Bacillota</taxon>
        <taxon>Negativicutes</taxon>
        <taxon>Selenomonadales</taxon>
        <taxon>Selenomonadaceae</taxon>
        <taxon>Pectinatus</taxon>
    </lineage>
</organism>
<dbReference type="OrthoDB" id="6439987at2"/>
<dbReference type="Pfam" id="PF01888">
    <property type="entry name" value="CbiD"/>
    <property type="match status" value="1"/>
</dbReference>
<evidence type="ECO:0000256" key="2">
    <source>
        <dbReference type="ARBA" id="ARBA00022603"/>
    </source>
</evidence>
<name>A0A4R3K3I3_9FIRM</name>
<keyword evidence="1 5" id="KW-0169">Cobalamin biosynthesis</keyword>
<comment type="caution">
    <text evidence="6">The sequence shown here is derived from an EMBL/GenBank/DDBJ whole genome shotgun (WGS) entry which is preliminary data.</text>
</comment>
<keyword evidence="2 5" id="KW-0489">Methyltransferase</keyword>
<comment type="similarity">
    <text evidence="5">Belongs to the CbiD family.</text>
</comment>